<dbReference type="PANTHER" id="PTHR44858">
    <property type="entry name" value="TETRATRICOPEPTIDE REPEAT PROTEIN 6"/>
    <property type="match status" value="1"/>
</dbReference>
<evidence type="ECO:0000313" key="5">
    <source>
        <dbReference type="EMBL" id="MCR8874038.1"/>
    </source>
</evidence>
<dbReference type="EMBL" id="JANRHJ010000008">
    <property type="protein sequence ID" value="MCR8874038.1"/>
    <property type="molecule type" value="Genomic_DNA"/>
</dbReference>
<dbReference type="Proteomes" id="UP001204579">
    <property type="component" value="Unassembled WGS sequence"/>
</dbReference>
<dbReference type="Pfam" id="PF12895">
    <property type="entry name" value="ANAPC3"/>
    <property type="match status" value="1"/>
</dbReference>
<organism evidence="5 6">
    <name type="scientific">Phocaeicola barnesiae</name>
    <dbReference type="NCBI Taxonomy" id="376804"/>
    <lineage>
        <taxon>Bacteria</taxon>
        <taxon>Pseudomonadati</taxon>
        <taxon>Bacteroidota</taxon>
        <taxon>Bacteroidia</taxon>
        <taxon>Bacteroidales</taxon>
        <taxon>Bacteroidaceae</taxon>
        <taxon>Phocaeicola</taxon>
    </lineage>
</organism>
<dbReference type="Gene3D" id="2.40.10.120">
    <property type="match status" value="1"/>
</dbReference>
<evidence type="ECO:0000313" key="6">
    <source>
        <dbReference type="Proteomes" id="UP001204579"/>
    </source>
</evidence>
<accession>A0AAW5N099</accession>
<sequence>MKRTILLLACGFALQVGMAQELPKWAGKAKKSVFSVITYSADNKILNTGNGFYINTDGTAVSDYSLFKGADHAVIVTADGKELPVTSILGANDMYDVIKFQTTVDKKTEALQPASQGAKVGETVYLLPYSTQKAATGQNGTVARVDTIDNSFYYTLNMQTTEKTVSCPVMNGNGEVIGLIQKNADAESKESYAIGIGYAQGLSINALSGNDYTLNSIGIKKGLPADESQALVYLYVSSTQKTPEEYLALLNDFISQYPNNAEGYLRRATFYLGTEDASKAPLAEEDIKRMFEVSENQAEAHYNFAKLLYNYNIGLGDKQGYSNWNLDKALEEINQALASDAQGLYYQVQGDIYFAQQKYAEAAASYEALSRTPVGSAASYYSAAKAKELMPEPNYGEIIALMDSAVAKYNQPYGQEAAAFLFERGRFKAAAGKHREAVTDYTAFYDAMLGQVNAEFYYIREQSEVQGRMYQQAINDINKAVELEPKNVEYWVEKGGVHMRVNQIDEAIKALQQALTLDSQSAAAYRMLGYCQVQQNKKKEGLANLQKAKELGDTVAESLIQKYSK</sequence>
<dbReference type="InterPro" id="IPR019734">
    <property type="entry name" value="TPR_rpt"/>
</dbReference>
<evidence type="ECO:0000256" key="2">
    <source>
        <dbReference type="ARBA" id="ARBA00022803"/>
    </source>
</evidence>
<evidence type="ECO:0000256" key="4">
    <source>
        <dbReference type="SAM" id="SignalP"/>
    </source>
</evidence>
<evidence type="ECO:0000256" key="1">
    <source>
        <dbReference type="ARBA" id="ARBA00022737"/>
    </source>
</evidence>
<dbReference type="RefSeq" id="WP_018709889.1">
    <property type="nucleotide sequence ID" value="NZ_CALULB010000029.1"/>
</dbReference>
<dbReference type="SUPFAM" id="SSF50494">
    <property type="entry name" value="Trypsin-like serine proteases"/>
    <property type="match status" value="1"/>
</dbReference>
<dbReference type="PANTHER" id="PTHR44858:SF1">
    <property type="entry name" value="UDP-N-ACETYLGLUCOSAMINE--PEPTIDE N-ACETYLGLUCOSAMINYLTRANSFERASE SPINDLY-RELATED"/>
    <property type="match status" value="1"/>
</dbReference>
<proteinExistence type="predicted"/>
<dbReference type="GeneID" id="82442412"/>
<dbReference type="SUPFAM" id="SSF48452">
    <property type="entry name" value="TPR-like"/>
    <property type="match status" value="2"/>
</dbReference>
<comment type="caution">
    <text evidence="5">The sequence shown here is derived from an EMBL/GenBank/DDBJ whole genome shotgun (WGS) entry which is preliminary data.</text>
</comment>
<keyword evidence="6" id="KW-1185">Reference proteome</keyword>
<feature type="chain" id="PRO_5043352605" evidence="4">
    <location>
        <begin position="20"/>
        <end position="565"/>
    </location>
</feature>
<dbReference type="PROSITE" id="PS50005">
    <property type="entry name" value="TPR"/>
    <property type="match status" value="2"/>
</dbReference>
<feature type="repeat" description="TPR" evidence="3">
    <location>
        <begin position="454"/>
        <end position="487"/>
    </location>
</feature>
<dbReference type="InterPro" id="IPR050498">
    <property type="entry name" value="Ycf3"/>
</dbReference>
<dbReference type="SMART" id="SM00028">
    <property type="entry name" value="TPR"/>
    <property type="match status" value="4"/>
</dbReference>
<keyword evidence="2 3" id="KW-0802">TPR repeat</keyword>
<dbReference type="InterPro" id="IPR011990">
    <property type="entry name" value="TPR-like_helical_dom_sf"/>
</dbReference>
<feature type="signal peptide" evidence="4">
    <location>
        <begin position="1"/>
        <end position="19"/>
    </location>
</feature>
<keyword evidence="1" id="KW-0677">Repeat</keyword>
<dbReference type="Pfam" id="PF13365">
    <property type="entry name" value="Trypsin_2"/>
    <property type="match status" value="1"/>
</dbReference>
<dbReference type="Gene3D" id="1.25.40.10">
    <property type="entry name" value="Tetratricopeptide repeat domain"/>
    <property type="match status" value="2"/>
</dbReference>
<gene>
    <name evidence="5" type="ORF">NW209_08440</name>
</gene>
<protein>
    <submittedName>
        <fullName evidence="5">Tetratricopeptide repeat protein</fullName>
    </submittedName>
</protein>
<dbReference type="InterPro" id="IPR009003">
    <property type="entry name" value="Peptidase_S1_PA"/>
</dbReference>
<name>A0AAW5N099_9BACT</name>
<reference evidence="5 6" key="1">
    <citation type="submission" date="2022-08" db="EMBL/GenBank/DDBJ databases">
        <authorList>
            <person name="Zeman M."/>
            <person name="Kubasova T."/>
        </authorList>
    </citation>
    <scope>NUCLEOTIDE SEQUENCE [LARGE SCALE GENOMIC DNA]</scope>
    <source>
        <strain evidence="5 6">ET62</strain>
    </source>
</reference>
<feature type="repeat" description="TPR" evidence="3">
    <location>
        <begin position="488"/>
        <end position="521"/>
    </location>
</feature>
<keyword evidence="4" id="KW-0732">Signal</keyword>
<dbReference type="AlphaFoldDB" id="A0AAW5N099"/>
<evidence type="ECO:0000256" key="3">
    <source>
        <dbReference type="PROSITE-ProRule" id="PRU00339"/>
    </source>
</evidence>